<accession>F9DHJ9</accession>
<dbReference type="Proteomes" id="UP000004123">
    <property type="component" value="Unassembled WGS sequence"/>
</dbReference>
<gene>
    <name evidence="1" type="ORF">HMPREF9144_1139</name>
</gene>
<evidence type="ECO:0000313" key="2">
    <source>
        <dbReference type="Proteomes" id="UP000004123"/>
    </source>
</evidence>
<evidence type="ECO:0000313" key="1">
    <source>
        <dbReference type="EMBL" id="EGQ18458.1"/>
    </source>
</evidence>
<protein>
    <submittedName>
        <fullName evidence="1">Uncharacterized protein</fullName>
    </submittedName>
</protein>
<reference evidence="1 2" key="1">
    <citation type="submission" date="2011-04" db="EMBL/GenBank/DDBJ databases">
        <authorList>
            <person name="Muzny D."/>
            <person name="Qin X."/>
            <person name="Deng J."/>
            <person name="Jiang H."/>
            <person name="Liu Y."/>
            <person name="Qu J."/>
            <person name="Song X.-Z."/>
            <person name="Zhang L."/>
            <person name="Thornton R."/>
            <person name="Coyle M."/>
            <person name="Francisco L."/>
            <person name="Jackson L."/>
            <person name="Javaid M."/>
            <person name="Korchina V."/>
            <person name="Kovar C."/>
            <person name="Mata R."/>
            <person name="Mathew T."/>
            <person name="Ngo R."/>
            <person name="Nguyen L."/>
            <person name="Nguyen N."/>
            <person name="Okwuonu G."/>
            <person name="Ongeri F."/>
            <person name="Pham C."/>
            <person name="Simmons D."/>
            <person name="Wilczek-Boney K."/>
            <person name="Hale W."/>
            <person name="Jakkamsetti A."/>
            <person name="Pham P."/>
            <person name="Ruth R."/>
            <person name="San Lucas F."/>
            <person name="Warren J."/>
            <person name="Zhang J."/>
            <person name="Zhao Z."/>
            <person name="Zhou C."/>
            <person name="Zhu D."/>
            <person name="Lee S."/>
            <person name="Bess C."/>
            <person name="Blankenburg K."/>
            <person name="Forbes L."/>
            <person name="Fu Q."/>
            <person name="Gubbala S."/>
            <person name="Hirani K."/>
            <person name="Jayaseelan J.C."/>
            <person name="Lara F."/>
            <person name="Munidasa M."/>
            <person name="Palculict T."/>
            <person name="Patil S."/>
            <person name="Pu L.-L."/>
            <person name="Saada N."/>
            <person name="Tang L."/>
            <person name="Weissenberger G."/>
            <person name="Zhu Y."/>
            <person name="Hemphill L."/>
            <person name="Shang Y."/>
            <person name="Youmans B."/>
            <person name="Ayvaz T."/>
            <person name="Ross M."/>
            <person name="Santibanez J."/>
            <person name="Aqrawi P."/>
            <person name="Gross S."/>
            <person name="Joshi V."/>
            <person name="Fowler G."/>
            <person name="Nazareth L."/>
            <person name="Reid J."/>
            <person name="Worley K."/>
            <person name="Petrosino J."/>
            <person name="Highlander S."/>
            <person name="Gibbs R."/>
        </authorList>
    </citation>
    <scope>NUCLEOTIDE SEQUENCE [LARGE SCALE GENOMIC DNA]</scope>
    <source>
        <strain evidence="1 2">ATCC 700821</strain>
    </source>
</reference>
<dbReference type="STRING" id="997353.HMPREF9144_1139"/>
<proteinExistence type="predicted"/>
<dbReference type="HOGENOM" id="CLU_3121264_0_0_10"/>
<comment type="caution">
    <text evidence="1">The sequence shown here is derived from an EMBL/GenBank/DDBJ whole genome shotgun (WGS) entry which is preliminary data.</text>
</comment>
<sequence length="50" mass="6051">MGEEVRNHIFHITRYTIYFHFLNFGLYTINSDSKYGKINLDEQEIIRLSI</sequence>
<organism evidence="1 2">
    <name type="scientific">Prevotella pallens ATCC 700821</name>
    <dbReference type="NCBI Taxonomy" id="997353"/>
    <lineage>
        <taxon>Bacteria</taxon>
        <taxon>Pseudomonadati</taxon>
        <taxon>Bacteroidota</taxon>
        <taxon>Bacteroidia</taxon>
        <taxon>Bacteroidales</taxon>
        <taxon>Prevotellaceae</taxon>
        <taxon>Prevotella</taxon>
    </lineage>
</organism>
<dbReference type="EMBL" id="AFPY01000050">
    <property type="protein sequence ID" value="EGQ18458.1"/>
    <property type="molecule type" value="Genomic_DNA"/>
</dbReference>
<dbReference type="AlphaFoldDB" id="F9DHJ9"/>
<name>F9DHJ9_9BACT</name>